<keyword evidence="1" id="KW-0812">Transmembrane</keyword>
<accession>A0ABQ4JM21</accession>
<name>A0ABQ4JM21_9ACTN</name>
<reference evidence="2 3" key="1">
    <citation type="submission" date="2021-01" db="EMBL/GenBank/DDBJ databases">
        <title>Whole genome shotgun sequence of Verrucosispora qiuiae NBRC 106684.</title>
        <authorList>
            <person name="Komaki H."/>
            <person name="Tamura T."/>
        </authorList>
    </citation>
    <scope>NUCLEOTIDE SEQUENCE [LARGE SCALE GENOMIC DNA]</scope>
    <source>
        <strain evidence="2 3">NBRC 106684</strain>
    </source>
</reference>
<comment type="caution">
    <text evidence="2">The sequence shown here is derived from an EMBL/GenBank/DDBJ whole genome shotgun (WGS) entry which is preliminary data.</text>
</comment>
<protein>
    <recommendedName>
        <fullName evidence="4">Class F sortase</fullName>
    </recommendedName>
</protein>
<sequence length="206" mass="20796">MNVDGVDRMRGALLAAVGVVALLLAGWWWQAQAPVEPPPGTWTGARPGGSPRTAAVWQVDPATGAVVAVAPAGGDQQDAAGGSVLRLDDDTEEGAVKPSYGYPANRRKGAADELWNESTTLRPGEALIRQTQLADGESQLLRFSCVGPGELLVMVTGARAADPMTVGCDGAVAMIEITGTGVPVGVSFSPAGAAPVGLAARLTGAG</sequence>
<feature type="transmembrane region" description="Helical" evidence="1">
    <location>
        <begin position="12"/>
        <end position="29"/>
    </location>
</feature>
<keyword evidence="3" id="KW-1185">Reference proteome</keyword>
<evidence type="ECO:0000313" key="2">
    <source>
        <dbReference type="EMBL" id="GIJ30547.1"/>
    </source>
</evidence>
<keyword evidence="1" id="KW-1133">Transmembrane helix</keyword>
<evidence type="ECO:0000313" key="3">
    <source>
        <dbReference type="Proteomes" id="UP000653076"/>
    </source>
</evidence>
<evidence type="ECO:0008006" key="4">
    <source>
        <dbReference type="Google" id="ProtNLM"/>
    </source>
</evidence>
<dbReference type="RefSeq" id="WP_204038247.1">
    <property type="nucleotide sequence ID" value="NZ_BOPC01000119.1"/>
</dbReference>
<gene>
    <name evidence="2" type="ORF">Vqi01_57090</name>
</gene>
<organism evidence="2 3">
    <name type="scientific">Micromonospora qiuiae</name>
    <dbReference type="NCBI Taxonomy" id="502268"/>
    <lineage>
        <taxon>Bacteria</taxon>
        <taxon>Bacillati</taxon>
        <taxon>Actinomycetota</taxon>
        <taxon>Actinomycetes</taxon>
        <taxon>Micromonosporales</taxon>
        <taxon>Micromonosporaceae</taxon>
        <taxon>Micromonospora</taxon>
    </lineage>
</organism>
<dbReference type="EMBL" id="BOPC01000119">
    <property type="protein sequence ID" value="GIJ30547.1"/>
    <property type="molecule type" value="Genomic_DNA"/>
</dbReference>
<dbReference type="Proteomes" id="UP000653076">
    <property type="component" value="Unassembled WGS sequence"/>
</dbReference>
<evidence type="ECO:0000256" key="1">
    <source>
        <dbReference type="SAM" id="Phobius"/>
    </source>
</evidence>
<keyword evidence="1" id="KW-0472">Membrane</keyword>
<proteinExistence type="predicted"/>